<evidence type="ECO:0000313" key="2">
    <source>
        <dbReference type="Proteomes" id="UP001207337"/>
    </source>
</evidence>
<accession>A0ABT3PYL0</accession>
<sequence length="185" mass="21490">MNISWYKSKKVPTSSFELVLDCGLKEQIYKIKSYTVPDGSSEYKNIIEDDRIQRSIYDNEAIRKNLPTVCYNCHGLTLANRRGWFTEPQRVIDNEGYQELKGDEILRIGDIIAYYKKRNGSNRNIHTGIICNIEGCKVKEVSNKQSKGIKVLSKWGAFGEYIHGINSNPYNYDSIKFYRYLKTNH</sequence>
<name>A0ABT3PYL0_9BACT</name>
<organism evidence="1 2">
    <name type="scientific">Fodinibius salicampi</name>
    <dbReference type="NCBI Taxonomy" id="1920655"/>
    <lineage>
        <taxon>Bacteria</taxon>
        <taxon>Pseudomonadati</taxon>
        <taxon>Balneolota</taxon>
        <taxon>Balneolia</taxon>
        <taxon>Balneolales</taxon>
        <taxon>Balneolaceae</taxon>
        <taxon>Fodinibius</taxon>
    </lineage>
</organism>
<dbReference type="RefSeq" id="WP_265789280.1">
    <property type="nucleotide sequence ID" value="NZ_BAABRS010000002.1"/>
</dbReference>
<reference evidence="1 2" key="1">
    <citation type="submission" date="2021-11" db="EMBL/GenBank/DDBJ databases">
        <title>Aliifidinibius sp. nov., a new bacterium isolated from saline soil.</title>
        <authorList>
            <person name="Galisteo C."/>
            <person name="De La Haba R."/>
            <person name="Sanchez-Porro C."/>
            <person name="Ventosa A."/>
        </authorList>
    </citation>
    <scope>NUCLEOTIDE SEQUENCE [LARGE SCALE GENOMIC DNA]</scope>
    <source>
        <strain evidence="1 2">KACC 190600</strain>
    </source>
</reference>
<evidence type="ECO:0000313" key="1">
    <source>
        <dbReference type="EMBL" id="MCW9712932.1"/>
    </source>
</evidence>
<protein>
    <recommendedName>
        <fullName evidence="3">CHAP domain-containing protein</fullName>
    </recommendedName>
</protein>
<evidence type="ECO:0008006" key="3">
    <source>
        <dbReference type="Google" id="ProtNLM"/>
    </source>
</evidence>
<comment type="caution">
    <text evidence="1">The sequence shown here is derived from an EMBL/GenBank/DDBJ whole genome shotgun (WGS) entry which is preliminary data.</text>
</comment>
<gene>
    <name evidence="1" type="ORF">LQ318_08445</name>
</gene>
<proteinExistence type="predicted"/>
<keyword evidence="2" id="KW-1185">Reference proteome</keyword>
<dbReference type="Proteomes" id="UP001207337">
    <property type="component" value="Unassembled WGS sequence"/>
</dbReference>
<dbReference type="EMBL" id="JAJNDC010000002">
    <property type="protein sequence ID" value="MCW9712932.1"/>
    <property type="molecule type" value="Genomic_DNA"/>
</dbReference>